<name>A0A6P7F7L7_DIAVI</name>
<proteinExistence type="predicted"/>
<evidence type="ECO:0000313" key="3">
    <source>
        <dbReference type="Proteomes" id="UP001652700"/>
    </source>
</evidence>
<sequence>MFSTIFKLLFLVTTLILVDISPSRADNYNKCPETSHLRSLIYQNTLKGRVIHVRIPGTGFFEAPITCLQVTDINESFSTPVVEEGGYGREYVVLRIDPVESGEQLEYDVQIYIDEDTRTTAWRKTRHQL</sequence>
<dbReference type="InterPro" id="IPR031734">
    <property type="entry name" value="MBF2"/>
</dbReference>
<accession>A0A6P7F7L7</accession>
<dbReference type="AlphaFoldDB" id="A0A6P7F7L7"/>
<dbReference type="GeneID" id="114325752"/>
<keyword evidence="1" id="KW-0732">Signal</keyword>
<reference evidence="4" key="1">
    <citation type="submission" date="2025-04" db="UniProtKB">
        <authorList>
            <consortium name="RefSeq"/>
        </authorList>
    </citation>
    <scope>IDENTIFICATION</scope>
    <source>
        <tissue evidence="4">Whole insect</tissue>
    </source>
</reference>
<evidence type="ECO:0000313" key="2">
    <source>
        <dbReference type="EnsemblMetazoa" id="XP_028129688.1"/>
    </source>
</evidence>
<feature type="signal peptide" evidence="1">
    <location>
        <begin position="1"/>
        <end position="25"/>
    </location>
</feature>
<dbReference type="Pfam" id="PF15868">
    <property type="entry name" value="MBF2"/>
    <property type="match status" value="1"/>
</dbReference>
<evidence type="ECO:0000256" key="1">
    <source>
        <dbReference type="SAM" id="SignalP"/>
    </source>
</evidence>
<dbReference type="OrthoDB" id="6789018at2759"/>
<dbReference type="KEGG" id="dvv:114325752"/>
<feature type="chain" id="PRO_5028234352" evidence="1">
    <location>
        <begin position="26"/>
        <end position="129"/>
    </location>
</feature>
<dbReference type="EnsemblMetazoa" id="XM_028273887.2">
    <property type="protein sequence ID" value="XP_028129688.1"/>
    <property type="gene ID" value="LOC114325752"/>
</dbReference>
<gene>
    <name evidence="4" type="primary">LOC114325752</name>
</gene>
<dbReference type="RefSeq" id="XP_028129688.1">
    <property type="nucleotide sequence ID" value="XM_028273887.1"/>
</dbReference>
<protein>
    <submittedName>
        <fullName evidence="4">Uncharacterized protein LOC114325752</fullName>
    </submittedName>
</protein>
<keyword evidence="3" id="KW-1185">Reference proteome</keyword>
<organism evidence="4">
    <name type="scientific">Diabrotica virgifera virgifera</name>
    <name type="common">western corn rootworm</name>
    <dbReference type="NCBI Taxonomy" id="50390"/>
    <lineage>
        <taxon>Eukaryota</taxon>
        <taxon>Metazoa</taxon>
        <taxon>Ecdysozoa</taxon>
        <taxon>Arthropoda</taxon>
        <taxon>Hexapoda</taxon>
        <taxon>Insecta</taxon>
        <taxon>Pterygota</taxon>
        <taxon>Neoptera</taxon>
        <taxon>Endopterygota</taxon>
        <taxon>Coleoptera</taxon>
        <taxon>Polyphaga</taxon>
        <taxon>Cucujiformia</taxon>
        <taxon>Chrysomeloidea</taxon>
        <taxon>Chrysomelidae</taxon>
        <taxon>Galerucinae</taxon>
        <taxon>Diabroticina</taxon>
        <taxon>Diabroticites</taxon>
        <taxon>Diabrotica</taxon>
    </lineage>
</organism>
<dbReference type="InParanoid" id="A0A6P7F7L7"/>
<dbReference type="Proteomes" id="UP001652700">
    <property type="component" value="Unplaced"/>
</dbReference>
<evidence type="ECO:0000313" key="4">
    <source>
        <dbReference type="RefSeq" id="XP_028129688.1"/>
    </source>
</evidence>
<reference evidence="2" key="2">
    <citation type="submission" date="2025-05" db="UniProtKB">
        <authorList>
            <consortium name="EnsemblMetazoa"/>
        </authorList>
    </citation>
    <scope>IDENTIFICATION</scope>
</reference>